<proteinExistence type="predicted"/>
<sequence>MGNMKKLLSIILISVILLSVLIIPLSFRYKVSPNELCVRYEIADDHEGKNSIQPIGP</sequence>
<comment type="caution">
    <text evidence="1">The sequence shown here is derived from an EMBL/GenBank/DDBJ whole genome shotgun (WGS) entry which is preliminary data.</text>
</comment>
<reference evidence="1" key="1">
    <citation type="journal article" date="2014" name="Front. Microbiol.">
        <title>High frequency of phylogenetically diverse reductive dehalogenase-homologous genes in deep subseafloor sedimentary metagenomes.</title>
        <authorList>
            <person name="Kawai M."/>
            <person name="Futagami T."/>
            <person name="Toyoda A."/>
            <person name="Takaki Y."/>
            <person name="Nishi S."/>
            <person name="Hori S."/>
            <person name="Arai W."/>
            <person name="Tsubouchi T."/>
            <person name="Morono Y."/>
            <person name="Uchiyama I."/>
            <person name="Ito T."/>
            <person name="Fujiyama A."/>
            <person name="Inagaki F."/>
            <person name="Takami H."/>
        </authorList>
    </citation>
    <scope>NUCLEOTIDE SEQUENCE</scope>
    <source>
        <strain evidence="1">Expedition CK06-06</strain>
    </source>
</reference>
<accession>X1C5V7</accession>
<gene>
    <name evidence="1" type="ORF">S01H4_24879</name>
</gene>
<organism evidence="1">
    <name type="scientific">marine sediment metagenome</name>
    <dbReference type="NCBI Taxonomy" id="412755"/>
    <lineage>
        <taxon>unclassified sequences</taxon>
        <taxon>metagenomes</taxon>
        <taxon>ecological metagenomes</taxon>
    </lineage>
</organism>
<evidence type="ECO:0000313" key="1">
    <source>
        <dbReference type="EMBL" id="GAG88707.1"/>
    </source>
</evidence>
<dbReference type="AlphaFoldDB" id="X1C5V7"/>
<name>X1C5V7_9ZZZZ</name>
<dbReference type="EMBL" id="BART01011762">
    <property type="protein sequence ID" value="GAG88707.1"/>
    <property type="molecule type" value="Genomic_DNA"/>
</dbReference>
<protein>
    <submittedName>
        <fullName evidence="1">Uncharacterized protein</fullName>
    </submittedName>
</protein>